<evidence type="ECO:0000256" key="5">
    <source>
        <dbReference type="ARBA" id="ARBA00022475"/>
    </source>
</evidence>
<dbReference type="PANTHER" id="PTHR12929">
    <property type="entry name" value="SOLUTE CARRIER FAMILY 52"/>
    <property type="match status" value="1"/>
</dbReference>
<keyword evidence="4 9" id="KW-0813">Transport</keyword>
<gene>
    <name evidence="11" type="primary">LOC101848515</name>
</gene>
<keyword evidence="6 9" id="KW-0812">Transmembrane</keyword>
<evidence type="ECO:0000256" key="2">
    <source>
        <dbReference type="ARBA" id="ARBA00004651"/>
    </source>
</evidence>
<feature type="transmembrane region" description="Helical" evidence="9">
    <location>
        <begin position="376"/>
        <end position="393"/>
    </location>
</feature>
<sequence>MSQDLCRCGSLSFLTYLLVILFGVSSWVDINGLWVELPILVQNLPEGWDLPSYMAVIIQIANVAPFVYTVATTLWPHRVLELPVIYLIISVGAVSCLLLAFLWDFTSVIAGTEHSTALFVLQFFLALVDCTSSVAFLPFMSLLRPEYMTAYFIGEGFSGLVPSLVALGQGAGSMECIKVPIGGNLNATNTSMYEGNVTMNVMATNLSQYSQIEFLAGQNVSELMNLTLPTPPALYSTFPVYKEPKFTVRTFFLFLMCLLISSGIAFTLLNFCSHCKRDHVVESDCAMLRDESVQSSLMETTVDAIGEIVPLNDEEMSPNYDKISQVHFNNKGNAKHNIVLDSEHSNRKYSKDVVSAISSSESMTASFKKKGFKMPWMKYALFLFLTGWLNALSNGVLPSLQTYSCLPYGIRPYHLSVTLSNIANPVACFATFFLKLTSVAGTLSVSLVGTGLASFIILTAAMSPDPPLVGHTSGTFLVILAWVLVVFLLTFTKVSIATVFRGEGRKALLWIGASTQVGSLCGALITFFLVNFYKLFEVGNPCR</sequence>
<feature type="transmembrane region" description="Helical" evidence="9">
    <location>
        <begin position="115"/>
        <end position="137"/>
    </location>
</feature>
<dbReference type="PANTHER" id="PTHR12929:SF10">
    <property type="entry name" value="RIBOFLAVIN TRANSPORTER"/>
    <property type="match status" value="1"/>
</dbReference>
<evidence type="ECO:0000256" key="7">
    <source>
        <dbReference type="ARBA" id="ARBA00022989"/>
    </source>
</evidence>
<protein>
    <recommendedName>
        <fullName evidence="9">Riboflavin transporter</fullName>
    </recommendedName>
</protein>
<feature type="transmembrane region" description="Helical" evidence="9">
    <location>
        <begin position="441"/>
        <end position="462"/>
    </location>
</feature>
<evidence type="ECO:0000313" key="11">
    <source>
        <dbReference type="RefSeq" id="XP_005096658.1"/>
    </source>
</evidence>
<evidence type="ECO:0000313" key="10">
    <source>
        <dbReference type="Proteomes" id="UP000694888"/>
    </source>
</evidence>
<evidence type="ECO:0000256" key="9">
    <source>
        <dbReference type="RuleBase" id="RU368035"/>
    </source>
</evidence>
<keyword evidence="10" id="KW-1185">Reference proteome</keyword>
<dbReference type="InterPro" id="IPR009357">
    <property type="entry name" value="Riboflavin_transptr"/>
</dbReference>
<feature type="transmembrane region" description="Helical" evidence="9">
    <location>
        <begin position="474"/>
        <end position="496"/>
    </location>
</feature>
<feature type="transmembrane region" description="Helical" evidence="9">
    <location>
        <begin position="50"/>
        <end position="71"/>
    </location>
</feature>
<comment type="catalytic activity">
    <reaction evidence="1 9">
        <text>riboflavin(in) = riboflavin(out)</text>
        <dbReference type="Rhea" id="RHEA:35015"/>
        <dbReference type="ChEBI" id="CHEBI:57986"/>
    </reaction>
</comment>
<comment type="subcellular location">
    <subcellularLocation>
        <location evidence="2 9">Cell membrane</location>
        <topology evidence="2 9">Multi-pass membrane protein</topology>
    </subcellularLocation>
</comment>
<feature type="transmembrane region" description="Helical" evidence="9">
    <location>
        <begin position="508"/>
        <end position="530"/>
    </location>
</feature>
<evidence type="ECO:0000256" key="6">
    <source>
        <dbReference type="ARBA" id="ARBA00022692"/>
    </source>
</evidence>
<feature type="transmembrane region" description="Helical" evidence="9">
    <location>
        <begin position="83"/>
        <end position="103"/>
    </location>
</feature>
<keyword evidence="5 9" id="KW-1003">Cell membrane</keyword>
<evidence type="ECO:0000256" key="1">
    <source>
        <dbReference type="ARBA" id="ARBA00000215"/>
    </source>
</evidence>
<comment type="function">
    <text evidence="9">Plasma membrane transporter mediating the uptake by cells of the water soluble vitamin B2/riboflavin that plays a key role in biochemical oxidation-reduction reactions of the carbohydrate, lipid, and amino acid metabolism.</text>
</comment>
<evidence type="ECO:0000256" key="4">
    <source>
        <dbReference type="ARBA" id="ARBA00022448"/>
    </source>
</evidence>
<evidence type="ECO:0000256" key="8">
    <source>
        <dbReference type="ARBA" id="ARBA00023136"/>
    </source>
</evidence>
<dbReference type="Proteomes" id="UP000694888">
    <property type="component" value="Unplaced"/>
</dbReference>
<evidence type="ECO:0000256" key="3">
    <source>
        <dbReference type="ARBA" id="ARBA00006366"/>
    </source>
</evidence>
<comment type="similarity">
    <text evidence="3 9">Belongs to the riboflavin transporter family.</text>
</comment>
<proteinExistence type="inferred from homology"/>
<keyword evidence="7 9" id="KW-1133">Transmembrane helix</keyword>
<keyword evidence="8 9" id="KW-0472">Membrane</keyword>
<feature type="transmembrane region" description="Helical" evidence="9">
    <location>
        <begin position="251"/>
        <end position="271"/>
    </location>
</feature>
<accession>A0ABM0JLR7</accession>
<feature type="transmembrane region" description="Helical" evidence="9">
    <location>
        <begin position="413"/>
        <end position="434"/>
    </location>
</feature>
<dbReference type="GeneID" id="101848515"/>
<feature type="transmembrane region" description="Helical" evidence="9">
    <location>
        <begin position="12"/>
        <end position="30"/>
    </location>
</feature>
<dbReference type="RefSeq" id="XP_005096658.1">
    <property type="nucleotide sequence ID" value="XM_005096601.3"/>
</dbReference>
<organism evidence="10 11">
    <name type="scientific">Aplysia californica</name>
    <name type="common">California sea hare</name>
    <dbReference type="NCBI Taxonomy" id="6500"/>
    <lineage>
        <taxon>Eukaryota</taxon>
        <taxon>Metazoa</taxon>
        <taxon>Spiralia</taxon>
        <taxon>Lophotrochozoa</taxon>
        <taxon>Mollusca</taxon>
        <taxon>Gastropoda</taxon>
        <taxon>Heterobranchia</taxon>
        <taxon>Euthyneura</taxon>
        <taxon>Tectipleura</taxon>
        <taxon>Aplysiida</taxon>
        <taxon>Aplysioidea</taxon>
        <taxon>Aplysiidae</taxon>
        <taxon>Aplysia</taxon>
    </lineage>
</organism>
<reference evidence="11" key="1">
    <citation type="submission" date="2025-08" db="UniProtKB">
        <authorList>
            <consortium name="RefSeq"/>
        </authorList>
    </citation>
    <scope>IDENTIFICATION</scope>
</reference>
<feature type="transmembrane region" description="Helical" evidence="9">
    <location>
        <begin position="149"/>
        <end position="168"/>
    </location>
</feature>
<dbReference type="Pfam" id="PF06237">
    <property type="entry name" value="SLC52_ribofla_tr"/>
    <property type="match status" value="1"/>
</dbReference>
<name>A0ABM0JLR7_APLCA</name>